<gene>
    <name evidence="2" type="ORF">BDZ94DRAFT_1365542</name>
</gene>
<evidence type="ECO:0000256" key="1">
    <source>
        <dbReference type="SAM" id="Phobius"/>
    </source>
</evidence>
<sequence>MHSGQPESTHYEAPTIHLRNERRDVPEEVINTFHSASWIWAAGDSAFAPPPGLTAERAFRMSFPSPAGKVATTAMILITADNQYALFVNGILVGGGVNFKAVGIYGVTLVPTLNVFAVRGLNGVQNPGLLNPAGLIAAIQITFSDGTTSLLQTNGSWRSIQGVPDKFEAPDFDDSNWENAMVLVKYGGLPWGTSIVFRTDTMFQIISLPSATFIGPKSAASETSLASPTPSESTRTPVGGIIGGVIGGVVFLFVLVAVLLWRSKERRGKRNWMRDTGTITVVRSLTTGSTRPPNYDDIVNE</sequence>
<evidence type="ECO:0000313" key="3">
    <source>
        <dbReference type="Proteomes" id="UP000807353"/>
    </source>
</evidence>
<dbReference type="Gene3D" id="2.60.120.260">
    <property type="entry name" value="Galactose-binding domain-like"/>
    <property type="match status" value="1"/>
</dbReference>
<keyword evidence="1" id="KW-0472">Membrane</keyword>
<feature type="transmembrane region" description="Helical" evidence="1">
    <location>
        <begin position="238"/>
        <end position="261"/>
    </location>
</feature>
<dbReference type="OrthoDB" id="3062325at2759"/>
<dbReference type="EMBL" id="MU150268">
    <property type="protein sequence ID" value="KAF9462838.1"/>
    <property type="molecule type" value="Genomic_DNA"/>
</dbReference>
<dbReference type="Proteomes" id="UP000807353">
    <property type="component" value="Unassembled WGS sequence"/>
</dbReference>
<proteinExistence type="predicted"/>
<accession>A0A9P5Y5V4</accession>
<dbReference type="AlphaFoldDB" id="A0A9P5Y5V4"/>
<keyword evidence="1" id="KW-1133">Transmembrane helix</keyword>
<reference evidence="2" key="1">
    <citation type="submission" date="2020-11" db="EMBL/GenBank/DDBJ databases">
        <authorList>
            <consortium name="DOE Joint Genome Institute"/>
            <person name="Ahrendt S."/>
            <person name="Riley R."/>
            <person name="Andreopoulos W."/>
            <person name="Labutti K."/>
            <person name="Pangilinan J."/>
            <person name="Ruiz-Duenas F.J."/>
            <person name="Barrasa J.M."/>
            <person name="Sanchez-Garcia M."/>
            <person name="Camarero S."/>
            <person name="Miyauchi S."/>
            <person name="Serrano A."/>
            <person name="Linde D."/>
            <person name="Babiker R."/>
            <person name="Drula E."/>
            <person name="Ayuso-Fernandez I."/>
            <person name="Pacheco R."/>
            <person name="Padilla G."/>
            <person name="Ferreira P."/>
            <person name="Barriuso J."/>
            <person name="Kellner H."/>
            <person name="Castanera R."/>
            <person name="Alfaro M."/>
            <person name="Ramirez L."/>
            <person name="Pisabarro A.G."/>
            <person name="Kuo A."/>
            <person name="Tritt A."/>
            <person name="Lipzen A."/>
            <person name="He G."/>
            <person name="Yan M."/>
            <person name="Ng V."/>
            <person name="Cullen D."/>
            <person name="Martin F."/>
            <person name="Rosso M.-N."/>
            <person name="Henrissat B."/>
            <person name="Hibbett D."/>
            <person name="Martinez A.T."/>
            <person name="Grigoriev I.V."/>
        </authorList>
    </citation>
    <scope>NUCLEOTIDE SEQUENCE</scope>
    <source>
        <strain evidence="2">CBS 247.69</strain>
    </source>
</reference>
<organism evidence="2 3">
    <name type="scientific">Collybia nuda</name>
    <dbReference type="NCBI Taxonomy" id="64659"/>
    <lineage>
        <taxon>Eukaryota</taxon>
        <taxon>Fungi</taxon>
        <taxon>Dikarya</taxon>
        <taxon>Basidiomycota</taxon>
        <taxon>Agaricomycotina</taxon>
        <taxon>Agaricomycetes</taxon>
        <taxon>Agaricomycetidae</taxon>
        <taxon>Agaricales</taxon>
        <taxon>Tricholomatineae</taxon>
        <taxon>Clitocybaceae</taxon>
        <taxon>Collybia</taxon>
    </lineage>
</organism>
<keyword evidence="3" id="KW-1185">Reference proteome</keyword>
<evidence type="ECO:0008006" key="4">
    <source>
        <dbReference type="Google" id="ProtNLM"/>
    </source>
</evidence>
<protein>
    <recommendedName>
        <fullName evidence="4">Lectin</fullName>
    </recommendedName>
</protein>
<comment type="caution">
    <text evidence="2">The sequence shown here is derived from an EMBL/GenBank/DDBJ whole genome shotgun (WGS) entry which is preliminary data.</text>
</comment>
<name>A0A9P5Y5V4_9AGAR</name>
<evidence type="ECO:0000313" key="2">
    <source>
        <dbReference type="EMBL" id="KAF9462838.1"/>
    </source>
</evidence>
<keyword evidence="1" id="KW-0812">Transmembrane</keyword>